<accession>A0A0V0HZH2</accession>
<sequence length="98" mass="11331">MSSVNYMCVMSLSNHLSQILIRPTSTPPKTHHSQHLTFSLGHLLHMSKLSQSILPHLVHHRSHFHLVPNIFIPNPISPSMSTHPFQRAHFRYFHLLDV</sequence>
<organism evidence="1">
    <name type="scientific">Solanum chacoense</name>
    <name type="common">Chaco potato</name>
    <dbReference type="NCBI Taxonomy" id="4108"/>
    <lineage>
        <taxon>Eukaryota</taxon>
        <taxon>Viridiplantae</taxon>
        <taxon>Streptophyta</taxon>
        <taxon>Embryophyta</taxon>
        <taxon>Tracheophyta</taxon>
        <taxon>Spermatophyta</taxon>
        <taxon>Magnoliopsida</taxon>
        <taxon>eudicotyledons</taxon>
        <taxon>Gunneridae</taxon>
        <taxon>Pentapetalae</taxon>
        <taxon>asterids</taxon>
        <taxon>lamiids</taxon>
        <taxon>Solanales</taxon>
        <taxon>Solanaceae</taxon>
        <taxon>Solanoideae</taxon>
        <taxon>Solaneae</taxon>
        <taxon>Solanum</taxon>
    </lineage>
</organism>
<reference evidence="1" key="1">
    <citation type="submission" date="2015-12" db="EMBL/GenBank/DDBJ databases">
        <title>Gene expression during late stages of embryo sac development: a critical building block for successful pollen-pistil interactions.</title>
        <authorList>
            <person name="Liu Y."/>
            <person name="Joly V."/>
            <person name="Sabar M."/>
            <person name="Matton D.P."/>
        </authorList>
    </citation>
    <scope>NUCLEOTIDE SEQUENCE</scope>
</reference>
<dbReference type="EMBL" id="GEDG01012932">
    <property type="protein sequence ID" value="JAP25778.1"/>
    <property type="molecule type" value="Transcribed_RNA"/>
</dbReference>
<proteinExistence type="predicted"/>
<protein>
    <submittedName>
        <fullName evidence="1">Putative ovule protein</fullName>
    </submittedName>
</protein>
<evidence type="ECO:0000313" key="1">
    <source>
        <dbReference type="EMBL" id="JAP25778.1"/>
    </source>
</evidence>
<dbReference type="AlphaFoldDB" id="A0A0V0HZH2"/>
<name>A0A0V0HZH2_SOLCH</name>